<dbReference type="Gene3D" id="1.25.40.10">
    <property type="entry name" value="Tetratricopeptide repeat domain"/>
    <property type="match status" value="1"/>
</dbReference>
<sequence>MAEKVQVILDRMVPPLYDLLERGVFSQAEINAIVRRRTEFERSLLTVPGRREDYRCYLRYERDLERLRVLRTRKLKHRKNNPGDYHGRGHIHFIYSRMVKRFPDDVGVVVEYIRYCKEDDDGASERGLGSGVGLSKNQNRRLSSLYATALRLHPGATALWIDAASHEFFGRGSPRNARMLLQRALRTQGEGGGKVDIWVQHFVLELHAIQRLRGREAVRKLEEEEGTTGGATVEEEEEDVTAAQIYSGSLAKIVYDSAVEVTERKGLTAQFHSRFLNVTYGFPDMTKLRQHIAKSIVEDLDELGSQGWIALASYAVRSPEEVKELWEECKKKWKISKLKKRVADNYLYLSILDTAVGYSKGVEDMLLATFNFSQERLCDADKDEHRAITEWIIETSSLHISPVTSSAALVEHHVHLLISFGDEATAVETAQKALASGGAAAALPALWILHARMSSHGSVSSPTILKEGADAMRTAGEAQGEAALLAELLEVQVTVHELGTTDVVGSKRKRPKPDSDIKKTIDRLLLLSSSCRVVTGVIHRYFCYLVAASEDGGSRLTKYNLARNLVDKFLQSYNGGSVCGKDQDAAKEVDMLYCACIAFEKSNLTVARRKVLVGKETAAVEKWRKEITVATFRQRRAYEQAVDFFHGIKNNETAERFRKERDKFFRLEL</sequence>
<accession>A0A7S1BZ82</accession>
<keyword evidence="3" id="KW-0698">rRNA processing</keyword>
<comment type="subcellular location">
    <subcellularLocation>
        <location evidence="1">Nucleus</location>
        <location evidence="1">Nucleolus</location>
    </subcellularLocation>
</comment>
<comment type="similarity">
    <text evidence="2">Belongs to the UTP6 family.</text>
</comment>
<evidence type="ECO:0000256" key="5">
    <source>
        <dbReference type="ARBA" id="ARBA00023242"/>
    </source>
</evidence>
<dbReference type="GO" id="GO:0034388">
    <property type="term" value="C:Pwp2p-containing subcomplex of 90S preribosome"/>
    <property type="evidence" value="ECO:0007669"/>
    <property type="project" value="TreeGrafter"/>
</dbReference>
<keyword evidence="5" id="KW-0539">Nucleus</keyword>
<keyword evidence="4" id="KW-0677">Repeat</keyword>
<evidence type="ECO:0000259" key="6">
    <source>
        <dbReference type="Pfam" id="PF08640"/>
    </source>
</evidence>
<dbReference type="InterPro" id="IPR055347">
    <property type="entry name" value="UTP6_N"/>
</dbReference>
<dbReference type="InterPro" id="IPR013949">
    <property type="entry name" value="Utp6"/>
</dbReference>
<evidence type="ECO:0000256" key="3">
    <source>
        <dbReference type="ARBA" id="ARBA00022552"/>
    </source>
</evidence>
<evidence type="ECO:0000313" key="7">
    <source>
        <dbReference type="EMBL" id="CAD8902623.1"/>
    </source>
</evidence>
<dbReference type="PANTHER" id="PTHR23271:SF1">
    <property type="entry name" value="U3 SMALL NUCLEOLAR RNA-ASSOCIATED PROTEIN 6 HOMOLOG"/>
    <property type="match status" value="1"/>
</dbReference>
<dbReference type="GO" id="GO:0030515">
    <property type="term" value="F:snoRNA binding"/>
    <property type="evidence" value="ECO:0007669"/>
    <property type="project" value="InterPro"/>
</dbReference>
<evidence type="ECO:0000256" key="1">
    <source>
        <dbReference type="ARBA" id="ARBA00004604"/>
    </source>
</evidence>
<feature type="domain" description="U3 small nucleolar RNA-associated protein 6 N-terminal" evidence="6">
    <location>
        <begin position="9"/>
        <end position="81"/>
    </location>
</feature>
<dbReference type="GO" id="GO:0000462">
    <property type="term" value="P:maturation of SSU-rRNA from tricistronic rRNA transcript (SSU-rRNA, 5.8S rRNA, LSU-rRNA)"/>
    <property type="evidence" value="ECO:0007669"/>
    <property type="project" value="InterPro"/>
</dbReference>
<protein>
    <recommendedName>
        <fullName evidence="6">U3 small nucleolar RNA-associated protein 6 N-terminal domain-containing protein</fullName>
    </recommendedName>
</protein>
<gene>
    <name evidence="7" type="ORF">CHYS00102_LOCUS29842</name>
</gene>
<dbReference type="GO" id="GO:0032040">
    <property type="term" value="C:small-subunit processome"/>
    <property type="evidence" value="ECO:0007669"/>
    <property type="project" value="TreeGrafter"/>
</dbReference>
<reference evidence="7" key="1">
    <citation type="submission" date="2021-01" db="EMBL/GenBank/DDBJ databases">
        <authorList>
            <person name="Corre E."/>
            <person name="Pelletier E."/>
            <person name="Niang G."/>
            <person name="Scheremetjew M."/>
            <person name="Finn R."/>
            <person name="Kale V."/>
            <person name="Holt S."/>
            <person name="Cochrane G."/>
            <person name="Meng A."/>
            <person name="Brown T."/>
            <person name="Cohen L."/>
        </authorList>
    </citation>
    <scope>NUCLEOTIDE SEQUENCE</scope>
    <source>
        <strain evidence="7">308</strain>
    </source>
</reference>
<dbReference type="Pfam" id="PF08640">
    <property type="entry name" value="U3_assoc_6"/>
    <property type="match status" value="1"/>
</dbReference>
<dbReference type="InterPro" id="IPR011990">
    <property type="entry name" value="TPR-like_helical_dom_sf"/>
</dbReference>
<dbReference type="AlphaFoldDB" id="A0A7S1BZ82"/>
<dbReference type="SMART" id="SM00386">
    <property type="entry name" value="HAT"/>
    <property type="match status" value="3"/>
</dbReference>
<organism evidence="7">
    <name type="scientific">Corethron hystrix</name>
    <dbReference type="NCBI Taxonomy" id="216773"/>
    <lineage>
        <taxon>Eukaryota</taxon>
        <taxon>Sar</taxon>
        <taxon>Stramenopiles</taxon>
        <taxon>Ochrophyta</taxon>
        <taxon>Bacillariophyta</taxon>
        <taxon>Coscinodiscophyceae</taxon>
        <taxon>Corethrophycidae</taxon>
        <taxon>Corethrales</taxon>
        <taxon>Corethraceae</taxon>
        <taxon>Corethron</taxon>
    </lineage>
</organism>
<evidence type="ECO:0000256" key="4">
    <source>
        <dbReference type="ARBA" id="ARBA00022737"/>
    </source>
</evidence>
<proteinExistence type="inferred from homology"/>
<dbReference type="EMBL" id="HBFR01040802">
    <property type="protein sequence ID" value="CAD8902623.1"/>
    <property type="molecule type" value="Transcribed_RNA"/>
</dbReference>
<name>A0A7S1BZ82_9STRA</name>
<dbReference type="InterPro" id="IPR003107">
    <property type="entry name" value="HAT"/>
</dbReference>
<evidence type="ECO:0000256" key="2">
    <source>
        <dbReference type="ARBA" id="ARBA00010734"/>
    </source>
</evidence>
<dbReference type="PANTHER" id="PTHR23271">
    <property type="entry name" value="HEPATOCELLULAR CARCINOMA-ASSOCIATED ANTIGEN 66"/>
    <property type="match status" value="1"/>
</dbReference>